<comment type="caution">
    <text evidence="2">The sequence shown here is derived from an EMBL/GenBank/DDBJ whole genome shotgun (WGS) entry which is preliminary data.</text>
</comment>
<evidence type="ECO:0000313" key="2">
    <source>
        <dbReference type="EMBL" id="TKD50121.1"/>
    </source>
</evidence>
<evidence type="ECO:0000256" key="1">
    <source>
        <dbReference type="SAM" id="Phobius"/>
    </source>
</evidence>
<evidence type="ECO:0000313" key="3">
    <source>
        <dbReference type="Proteomes" id="UP000309138"/>
    </source>
</evidence>
<proteinExistence type="predicted"/>
<keyword evidence="1" id="KW-1133">Transmembrane helix</keyword>
<feature type="transmembrane region" description="Helical" evidence="1">
    <location>
        <begin position="222"/>
        <end position="241"/>
    </location>
</feature>
<feature type="transmembrane region" description="Helical" evidence="1">
    <location>
        <begin position="193"/>
        <end position="215"/>
    </location>
</feature>
<protein>
    <recommendedName>
        <fullName evidence="4">Beta-carotene 15,15'-dioxygenase</fullName>
    </recommendedName>
</protein>
<name>A0A4U1L072_9SPHN</name>
<keyword evidence="1" id="KW-0812">Transmembrane</keyword>
<dbReference type="AlphaFoldDB" id="A0A4U1L072"/>
<accession>A0A4U1L072</accession>
<organism evidence="2 3">
    <name type="scientific">Sphingomonas baiyangensis</name>
    <dbReference type="NCBI Taxonomy" id="2572576"/>
    <lineage>
        <taxon>Bacteria</taxon>
        <taxon>Pseudomonadati</taxon>
        <taxon>Pseudomonadota</taxon>
        <taxon>Alphaproteobacteria</taxon>
        <taxon>Sphingomonadales</taxon>
        <taxon>Sphingomonadaceae</taxon>
        <taxon>Sphingomonas</taxon>
    </lineage>
</organism>
<dbReference type="EMBL" id="SWKR01000002">
    <property type="protein sequence ID" value="TKD50121.1"/>
    <property type="molecule type" value="Genomic_DNA"/>
</dbReference>
<dbReference type="Proteomes" id="UP000309138">
    <property type="component" value="Unassembled WGS sequence"/>
</dbReference>
<dbReference type="InterPro" id="IPR022270">
    <property type="entry name" value="Blh_diox"/>
</dbReference>
<dbReference type="Pfam" id="PF15461">
    <property type="entry name" value="BCD"/>
    <property type="match status" value="1"/>
</dbReference>
<evidence type="ECO:0008006" key="4">
    <source>
        <dbReference type="Google" id="ProtNLM"/>
    </source>
</evidence>
<dbReference type="GO" id="GO:0016702">
    <property type="term" value="F:oxidoreductase activity, acting on single donors with incorporation of molecular oxygen, incorporation of two atoms of oxygen"/>
    <property type="evidence" value="ECO:0007669"/>
    <property type="project" value="InterPro"/>
</dbReference>
<reference evidence="2 3" key="1">
    <citation type="submission" date="2019-04" db="EMBL/GenBank/DDBJ databases">
        <authorList>
            <person name="Yang Y."/>
            <person name="Wei D."/>
        </authorList>
    </citation>
    <scope>NUCLEOTIDE SEQUENCE [LARGE SCALE GENOMIC DNA]</scope>
    <source>
        <strain evidence="2 3">L-1-4w-11</strain>
    </source>
</reference>
<feature type="transmembrane region" description="Helical" evidence="1">
    <location>
        <begin position="48"/>
        <end position="77"/>
    </location>
</feature>
<feature type="transmembrane region" description="Helical" evidence="1">
    <location>
        <begin position="126"/>
        <end position="146"/>
    </location>
</feature>
<sequence length="247" mass="24856">MLALGGVAQAGGEASAVALGLLMFAAGMPHGAADDDGTTIRRFGLPHAAAYVVAAGAVAAFMLAAPLTGLTLFFLLSAWHFAHSGQGPAPRRWGIAMIAVAGSALWRPDETAAVLQTILGEPVPPWWLATLAAAGALGVVLALPALRTRPADATLWSALAAVLLFHPVLAAGMVFLVAHAVPVQQRQIERYGVAAVCAAVSPTTLAAVLGALALATLVATGMLALPVATALAFGMATPHMLGDRLAG</sequence>
<dbReference type="RefSeq" id="WP_169542493.1">
    <property type="nucleotide sequence ID" value="NZ_SWKR01000002.1"/>
</dbReference>
<gene>
    <name evidence="2" type="ORF">FBR43_04630</name>
</gene>
<feature type="transmembrane region" description="Helical" evidence="1">
    <location>
        <begin position="158"/>
        <end position="181"/>
    </location>
</feature>
<keyword evidence="3" id="KW-1185">Reference proteome</keyword>
<keyword evidence="1" id="KW-0472">Membrane</keyword>